<protein>
    <submittedName>
        <fullName evidence="1">HutD family protein</fullName>
    </submittedName>
</protein>
<accession>A0A6B2NNL6</accession>
<dbReference type="RefSeq" id="WP_164127954.1">
    <property type="nucleotide sequence ID" value="NZ_JAAGOX010000005.1"/>
</dbReference>
<dbReference type="InterPro" id="IPR014710">
    <property type="entry name" value="RmlC-like_jellyroll"/>
</dbReference>
<dbReference type="InterPro" id="IPR011051">
    <property type="entry name" value="RmlC_Cupin_sf"/>
</dbReference>
<dbReference type="AlphaFoldDB" id="A0A6B2NNL6"/>
<dbReference type="PANTHER" id="PTHR37943">
    <property type="entry name" value="PROTEIN VES"/>
    <property type="match status" value="1"/>
</dbReference>
<dbReference type="Pfam" id="PF05962">
    <property type="entry name" value="HutD"/>
    <property type="match status" value="1"/>
</dbReference>
<dbReference type="InterPro" id="IPR010282">
    <property type="entry name" value="Uncharacterised_HutD/Ves"/>
</dbReference>
<dbReference type="EMBL" id="JAAGOX010000005">
    <property type="protein sequence ID" value="NDW44117.1"/>
    <property type="molecule type" value="Genomic_DNA"/>
</dbReference>
<dbReference type="PANTHER" id="PTHR37943:SF1">
    <property type="entry name" value="PROTEIN VES"/>
    <property type="match status" value="1"/>
</dbReference>
<dbReference type="CDD" id="cd20293">
    <property type="entry name" value="cupin_HutD_N"/>
    <property type="match status" value="1"/>
</dbReference>
<gene>
    <name evidence="1" type="ORF">G0P99_04010</name>
</gene>
<dbReference type="SUPFAM" id="SSF51182">
    <property type="entry name" value="RmlC-like cupins"/>
    <property type="match status" value="1"/>
</dbReference>
<name>A0A6B2NNL6_9RHOB</name>
<evidence type="ECO:0000313" key="1">
    <source>
        <dbReference type="EMBL" id="NDW44117.1"/>
    </source>
</evidence>
<reference evidence="1" key="1">
    <citation type="submission" date="2020-02" db="EMBL/GenBank/DDBJ databases">
        <title>Delineation of the pyrene-degrading pathway in Roseobacter clade bacteria by genomic analysis.</title>
        <authorList>
            <person name="Zhou H."/>
            <person name="Wang H."/>
        </authorList>
    </citation>
    <scope>NUCLEOTIDE SEQUENCE</scope>
    <source>
        <strain evidence="1">PrR005</strain>
    </source>
</reference>
<sequence>MTVLDPLTLPPVPWKNGGGVTREIAGSPPTWRLSLADVASEGPFSVFSGLERILTVIEGAGMELHFGQQVRHALLGEPLRFSGDDPVTGVLPHGPIRDLNLIYDPRQVNGTVEIFAGAQSLSTGPTEVAVYVLTGSATCQGRHLEAGQMILQRTAPLDLSEGTKVICISVSDCG</sequence>
<dbReference type="Gene3D" id="2.60.120.10">
    <property type="entry name" value="Jelly Rolls"/>
    <property type="match status" value="1"/>
</dbReference>
<comment type="caution">
    <text evidence="1">The sequence shown here is derived from an EMBL/GenBank/DDBJ whole genome shotgun (WGS) entry which is preliminary data.</text>
</comment>
<organism evidence="1">
    <name type="scientific">Ruegeria sp. PrR005</name>
    <dbReference type="NCBI Taxonomy" id="2706882"/>
    <lineage>
        <taxon>Bacteria</taxon>
        <taxon>Pseudomonadati</taxon>
        <taxon>Pseudomonadota</taxon>
        <taxon>Alphaproteobacteria</taxon>
        <taxon>Rhodobacterales</taxon>
        <taxon>Roseobacteraceae</taxon>
        <taxon>Ruegeria</taxon>
    </lineage>
</organism>
<proteinExistence type="predicted"/>